<dbReference type="AlphaFoldDB" id="A0A5Q6RRM2"/>
<evidence type="ECO:0000313" key="4">
    <source>
        <dbReference type="Proteomes" id="UP000307768"/>
    </source>
</evidence>
<evidence type="ECO:0000256" key="1">
    <source>
        <dbReference type="ARBA" id="ARBA00023251"/>
    </source>
</evidence>
<dbReference type="Pfam" id="PF13523">
    <property type="entry name" value="Acetyltransf_8"/>
    <property type="match status" value="1"/>
</dbReference>
<dbReference type="EMBL" id="VDFQ02000005">
    <property type="protein sequence ID" value="KAA1420640.1"/>
    <property type="molecule type" value="Genomic_DNA"/>
</dbReference>
<dbReference type="PANTHER" id="PTHR31438:SF1">
    <property type="entry name" value="LYSINE N-ACYLTRANSFERASE C17G9.06C-RELATED"/>
    <property type="match status" value="1"/>
</dbReference>
<evidence type="ECO:0000313" key="3">
    <source>
        <dbReference type="EMBL" id="KAA1420640.1"/>
    </source>
</evidence>
<dbReference type="RefSeq" id="WP_149770809.1">
    <property type="nucleotide sequence ID" value="NZ_VDFQ02000005.1"/>
</dbReference>
<dbReference type="GO" id="GO:0016410">
    <property type="term" value="F:N-acyltransferase activity"/>
    <property type="evidence" value="ECO:0007669"/>
    <property type="project" value="TreeGrafter"/>
</dbReference>
<reference evidence="3 4" key="1">
    <citation type="submission" date="2019-09" db="EMBL/GenBank/DDBJ databases">
        <title>Mumia zhuanghuii sp. nov. isolated from the intestinal contents of plateau pika (Ochotona curzoniae) in the Qinghai-Tibet plateau of China.</title>
        <authorList>
            <person name="Tian Z."/>
        </authorList>
    </citation>
    <scope>NUCLEOTIDE SEQUENCE [LARGE SCALE GENOMIC DNA]</scope>
    <source>
        <strain evidence="4">350</strain>
    </source>
</reference>
<feature type="domain" description="N-acetyltransferase" evidence="2">
    <location>
        <begin position="9"/>
        <end position="186"/>
    </location>
</feature>
<dbReference type="Gene3D" id="3.40.630.30">
    <property type="match status" value="1"/>
</dbReference>
<gene>
    <name evidence="3" type="ORF">FE697_016980</name>
</gene>
<dbReference type="PANTHER" id="PTHR31438">
    <property type="entry name" value="LYSINE N-ACYLTRANSFERASE C17G9.06C-RELATED"/>
    <property type="match status" value="1"/>
</dbReference>
<sequence length="186" mass="20912">MTMRGDDSIAFRLMREDDLGLLVAWRHEPHVLTWFRDPPVDVADARARYGARLRGGDPTRMWVVEVDGRLVGSLQDYPVDSDDDLAVRVQLPGAVGFDYLIGDPSEVGRGLGTRMLAAYLRDVVLPAHPDAPWFVACPDARNAASLRVLDKLGFEQRQWIQMPGEEYAEIVCRASRDHLETTVTHE</sequence>
<accession>A0A5Q6RRM2</accession>
<evidence type="ECO:0000259" key="2">
    <source>
        <dbReference type="PROSITE" id="PS51186"/>
    </source>
</evidence>
<dbReference type="SUPFAM" id="SSF55729">
    <property type="entry name" value="Acyl-CoA N-acyltransferases (Nat)"/>
    <property type="match status" value="1"/>
</dbReference>
<dbReference type="InterPro" id="IPR000182">
    <property type="entry name" value="GNAT_dom"/>
</dbReference>
<dbReference type="OrthoDB" id="9814648at2"/>
<dbReference type="PROSITE" id="PS51186">
    <property type="entry name" value="GNAT"/>
    <property type="match status" value="1"/>
</dbReference>
<dbReference type="InterPro" id="IPR016181">
    <property type="entry name" value="Acyl_CoA_acyltransferase"/>
</dbReference>
<name>A0A5Q6RRM2_9ACTN</name>
<proteinExistence type="predicted"/>
<dbReference type="GO" id="GO:0046677">
    <property type="term" value="P:response to antibiotic"/>
    <property type="evidence" value="ECO:0007669"/>
    <property type="project" value="UniProtKB-KW"/>
</dbReference>
<keyword evidence="3" id="KW-0808">Transferase</keyword>
<protein>
    <submittedName>
        <fullName evidence="3">Acetyltransferase</fullName>
    </submittedName>
</protein>
<keyword evidence="1" id="KW-0046">Antibiotic resistance</keyword>
<organism evidence="3 4">
    <name type="scientific">Mumia zhuanghuii</name>
    <dbReference type="NCBI Taxonomy" id="2585211"/>
    <lineage>
        <taxon>Bacteria</taxon>
        <taxon>Bacillati</taxon>
        <taxon>Actinomycetota</taxon>
        <taxon>Actinomycetes</taxon>
        <taxon>Propionibacteriales</taxon>
        <taxon>Nocardioidaceae</taxon>
        <taxon>Mumia</taxon>
    </lineage>
</organism>
<comment type="caution">
    <text evidence="3">The sequence shown here is derived from an EMBL/GenBank/DDBJ whole genome shotgun (WGS) entry which is preliminary data.</text>
</comment>
<dbReference type="Proteomes" id="UP000307768">
    <property type="component" value="Unassembled WGS sequence"/>
</dbReference>